<comment type="caution">
    <text evidence="1">The sequence shown here is derived from an EMBL/GenBank/DDBJ whole genome shotgun (WGS) entry which is preliminary data.</text>
</comment>
<gene>
    <name evidence="1" type="ORF">H6G97_43205</name>
</gene>
<evidence type="ECO:0008006" key="3">
    <source>
        <dbReference type="Google" id="ProtNLM"/>
    </source>
</evidence>
<sequence length="110" mass="12380">MLASSNGKKITTMIDIEHIATFKWGNKQAKKLTELRGNIPRRQLEQKTTELGQKVAHQYIQQLEQPDYYATRLKSGTITVSVEVVNVLCEALNADITDFFDTAKIITVVA</sequence>
<name>A0ABR8E244_9NOSO</name>
<proteinExistence type="predicted"/>
<evidence type="ECO:0000313" key="1">
    <source>
        <dbReference type="EMBL" id="MBD2535802.1"/>
    </source>
</evidence>
<protein>
    <recommendedName>
        <fullName evidence="3">HTH cro/C1-type domain-containing protein</fullName>
    </recommendedName>
</protein>
<evidence type="ECO:0000313" key="2">
    <source>
        <dbReference type="Proteomes" id="UP000623440"/>
    </source>
</evidence>
<reference evidence="1 2" key="1">
    <citation type="journal article" date="2020" name="ISME J.">
        <title>Comparative genomics reveals insights into cyanobacterial evolution and habitat adaptation.</title>
        <authorList>
            <person name="Chen M.Y."/>
            <person name="Teng W.K."/>
            <person name="Zhao L."/>
            <person name="Hu C.X."/>
            <person name="Zhou Y.K."/>
            <person name="Han B.P."/>
            <person name="Song L.R."/>
            <person name="Shu W.S."/>
        </authorList>
    </citation>
    <scope>NUCLEOTIDE SEQUENCE [LARGE SCALE GENOMIC DNA]</scope>
    <source>
        <strain evidence="1 2">FACHB-838</strain>
    </source>
</reference>
<organism evidence="1 2">
    <name type="scientific">Nostoc flagelliforme FACHB-838</name>
    <dbReference type="NCBI Taxonomy" id="2692904"/>
    <lineage>
        <taxon>Bacteria</taxon>
        <taxon>Bacillati</taxon>
        <taxon>Cyanobacteriota</taxon>
        <taxon>Cyanophyceae</taxon>
        <taxon>Nostocales</taxon>
        <taxon>Nostocaceae</taxon>
        <taxon>Nostoc</taxon>
    </lineage>
</organism>
<dbReference type="RefSeq" id="WP_190736086.1">
    <property type="nucleotide sequence ID" value="NZ_JACJSI010000334.1"/>
</dbReference>
<dbReference type="EMBL" id="JACJSI010000334">
    <property type="protein sequence ID" value="MBD2535802.1"/>
    <property type="molecule type" value="Genomic_DNA"/>
</dbReference>
<accession>A0ABR8E244</accession>
<keyword evidence="2" id="KW-1185">Reference proteome</keyword>
<dbReference type="Proteomes" id="UP000623440">
    <property type="component" value="Unassembled WGS sequence"/>
</dbReference>